<dbReference type="RefSeq" id="WP_152369417.1">
    <property type="nucleotide sequence ID" value="NZ_CP023693.1"/>
</dbReference>
<evidence type="ECO:0000313" key="2">
    <source>
        <dbReference type="Proteomes" id="UP000326029"/>
    </source>
</evidence>
<dbReference type="InterPro" id="IPR029058">
    <property type="entry name" value="AB_hydrolase_fold"/>
</dbReference>
<dbReference type="GeneID" id="95452348"/>
<reference evidence="1 2" key="1">
    <citation type="submission" date="2017-09" db="EMBL/GenBank/DDBJ databases">
        <authorList>
            <person name="Lee N."/>
            <person name="Cho B.-K."/>
        </authorList>
    </citation>
    <scope>NUCLEOTIDE SEQUENCE [LARGE SCALE GENOMIC DNA]</scope>
    <source>
        <strain evidence="1 2">ATCC 19740</strain>
    </source>
</reference>
<sequence>MGRIVVVHGVRNYKKGLTPEQAAAKLAGRWQDYLAAGYKDAGLDHLKVPAITAAYYAHTLRAAEGQGSVDGLDQLSPAQQQATVEWLRVVGMPTDPAEGQSWGGMPVRQAIDLVARRRGITAQFLGRIAVALMPEVYSYLASPDRRRRAREEVARTIEQSGAKVVVAHSLGSVVTYEALHAHPGLGVEVLVTVGSPLGVPGAVFDMLDPAPDTSGNGTRPPGIRHWANIAEAGDLVALPRRLGDRFPVDSHHEAHMSTVDFHTLDTYLASGLTASALAPHCDTL</sequence>
<dbReference type="SUPFAM" id="SSF53474">
    <property type="entry name" value="alpha/beta-Hydrolases"/>
    <property type="match status" value="2"/>
</dbReference>
<protein>
    <submittedName>
        <fullName evidence="1">Serine peptidase</fullName>
    </submittedName>
</protein>
<dbReference type="Proteomes" id="UP000326029">
    <property type="component" value="Chromosome"/>
</dbReference>
<gene>
    <name evidence="1" type="ORF">CP977_00870</name>
</gene>
<keyword evidence="2" id="KW-1185">Reference proteome</keyword>
<evidence type="ECO:0000313" key="1">
    <source>
        <dbReference type="EMBL" id="QEV30923.1"/>
    </source>
</evidence>
<dbReference type="EMBL" id="CP023693">
    <property type="protein sequence ID" value="QEV30923.1"/>
    <property type="molecule type" value="Genomic_DNA"/>
</dbReference>
<proteinExistence type="predicted"/>
<organism evidence="1 2">
    <name type="scientific">Streptomyces cinereoruber</name>
    <dbReference type="NCBI Taxonomy" id="67260"/>
    <lineage>
        <taxon>Bacteria</taxon>
        <taxon>Bacillati</taxon>
        <taxon>Actinomycetota</taxon>
        <taxon>Actinomycetes</taxon>
        <taxon>Kitasatosporales</taxon>
        <taxon>Streptomycetaceae</taxon>
        <taxon>Streptomyces</taxon>
    </lineage>
</organism>
<name>A0ABX6B949_9ACTN</name>
<accession>A0ABX6B949</accession>